<dbReference type="Gramene" id="KRH06604">
    <property type="protein sequence ID" value="KRH06604"/>
    <property type="gene ID" value="GLYMA_16G033900"/>
</dbReference>
<keyword evidence="2" id="KW-0433">Leucine-rich repeat</keyword>
<dbReference type="InterPro" id="IPR058192">
    <property type="entry name" value="WHD_ROQ1-like"/>
</dbReference>
<dbReference type="SUPFAM" id="SSF46785">
    <property type="entry name" value="Winged helix' DNA-binding domain"/>
    <property type="match status" value="1"/>
</dbReference>
<dbReference type="Proteomes" id="UP000008827">
    <property type="component" value="Chromosome 16"/>
</dbReference>
<dbReference type="SUPFAM" id="SSF52200">
    <property type="entry name" value="Toll/Interleukin receptor TIR domain"/>
    <property type="match status" value="1"/>
</dbReference>
<proteinExistence type="predicted"/>
<evidence type="ECO:0000256" key="1">
    <source>
        <dbReference type="ARBA" id="ARBA00011982"/>
    </source>
</evidence>
<dbReference type="Pfam" id="PF00931">
    <property type="entry name" value="NB-ARC"/>
    <property type="match status" value="1"/>
</dbReference>
<dbReference type="Pfam" id="PF20160">
    <property type="entry name" value="C-JID"/>
    <property type="match status" value="1"/>
</dbReference>
<keyword evidence="5" id="KW-0611">Plant defense</keyword>
<evidence type="ECO:0000256" key="7">
    <source>
        <dbReference type="ARBA" id="ARBA00047304"/>
    </source>
</evidence>
<dbReference type="PRINTS" id="PR00364">
    <property type="entry name" value="DISEASERSIST"/>
</dbReference>
<comment type="catalytic activity">
    <reaction evidence="7">
        <text>NAD(+) + H2O = ADP-D-ribose + nicotinamide + H(+)</text>
        <dbReference type="Rhea" id="RHEA:16301"/>
        <dbReference type="ChEBI" id="CHEBI:15377"/>
        <dbReference type="ChEBI" id="CHEBI:15378"/>
        <dbReference type="ChEBI" id="CHEBI:17154"/>
        <dbReference type="ChEBI" id="CHEBI:57540"/>
        <dbReference type="ChEBI" id="CHEBI:57967"/>
        <dbReference type="EC" id="3.2.2.6"/>
    </reaction>
    <physiologicalReaction direction="left-to-right" evidence="7">
        <dbReference type="Rhea" id="RHEA:16302"/>
    </physiologicalReaction>
</comment>
<evidence type="ECO:0000256" key="4">
    <source>
        <dbReference type="ARBA" id="ARBA00022801"/>
    </source>
</evidence>
<dbReference type="Pfam" id="PF23286">
    <property type="entry name" value="LRR_13"/>
    <property type="match status" value="1"/>
</dbReference>
<dbReference type="InterPro" id="IPR002182">
    <property type="entry name" value="NB-ARC"/>
</dbReference>
<evidence type="ECO:0000256" key="3">
    <source>
        <dbReference type="ARBA" id="ARBA00022737"/>
    </source>
</evidence>
<dbReference type="GO" id="GO:0043531">
    <property type="term" value="F:ADP binding"/>
    <property type="evidence" value="ECO:0007669"/>
    <property type="project" value="InterPro"/>
</dbReference>
<accession>A0A0R0FKV4</accession>
<dbReference type="Pfam" id="PF07725">
    <property type="entry name" value="LRR_3"/>
    <property type="match status" value="1"/>
</dbReference>
<dbReference type="PANTHER" id="PTHR11017">
    <property type="entry name" value="LEUCINE-RICH REPEAT-CONTAINING PROTEIN"/>
    <property type="match status" value="1"/>
</dbReference>
<reference evidence="10" key="2">
    <citation type="submission" date="2018-02" db="UniProtKB">
        <authorList>
            <consortium name="EnsemblPlants"/>
        </authorList>
    </citation>
    <scope>IDENTIFICATION</scope>
    <source>
        <strain evidence="10">Williams 82</strain>
    </source>
</reference>
<dbReference type="InterPro" id="IPR044974">
    <property type="entry name" value="Disease_R_plants"/>
</dbReference>
<feature type="domain" description="TIR" evidence="8">
    <location>
        <begin position="36"/>
        <end position="198"/>
    </location>
</feature>
<dbReference type="SUPFAM" id="SSF52047">
    <property type="entry name" value="RNI-like"/>
    <property type="match status" value="1"/>
</dbReference>
<dbReference type="EMBL" id="CM000849">
    <property type="protein sequence ID" value="KRH06604.1"/>
    <property type="molecule type" value="Genomic_DNA"/>
</dbReference>
<dbReference type="PROSITE" id="PS50104">
    <property type="entry name" value="TIR"/>
    <property type="match status" value="1"/>
</dbReference>
<dbReference type="FunFam" id="1.10.8.430:FF:000002">
    <property type="entry name" value="Disease resistance protein (TIR-NBS-LRR class)"/>
    <property type="match status" value="1"/>
</dbReference>
<dbReference type="GO" id="GO:0007165">
    <property type="term" value="P:signal transduction"/>
    <property type="evidence" value="ECO:0007669"/>
    <property type="project" value="InterPro"/>
</dbReference>
<name>A0A0R0FKV4_SOYBN</name>
<dbReference type="InterPro" id="IPR036390">
    <property type="entry name" value="WH_DNA-bd_sf"/>
</dbReference>
<dbReference type="PaxDb" id="3847-GLYMA16G03780.1"/>
<dbReference type="GO" id="GO:0006952">
    <property type="term" value="P:defense response"/>
    <property type="evidence" value="ECO:0007669"/>
    <property type="project" value="UniProtKB-KW"/>
</dbReference>
<dbReference type="Pfam" id="PF01582">
    <property type="entry name" value="TIR"/>
    <property type="match status" value="1"/>
</dbReference>
<dbReference type="InterPro" id="IPR003591">
    <property type="entry name" value="Leu-rich_rpt_typical-subtyp"/>
</dbReference>
<evidence type="ECO:0000259" key="8">
    <source>
        <dbReference type="PROSITE" id="PS50104"/>
    </source>
</evidence>
<dbReference type="InterPro" id="IPR035897">
    <property type="entry name" value="Toll_tir_struct_dom_sf"/>
</dbReference>
<dbReference type="SUPFAM" id="SSF52058">
    <property type="entry name" value="L domain-like"/>
    <property type="match status" value="1"/>
</dbReference>
<dbReference type="EC" id="3.2.2.6" evidence="1"/>
<dbReference type="OrthoDB" id="1217440at2759"/>
<dbReference type="RefSeq" id="XP_006598949.1">
    <property type="nucleotide sequence ID" value="XM_006598886.4"/>
</dbReference>
<dbReference type="InterPro" id="IPR011713">
    <property type="entry name" value="Leu-rich_rpt_3"/>
</dbReference>
<dbReference type="PANTHER" id="PTHR11017:SF559">
    <property type="entry name" value="DISEASE RESISTANCE PROTEIN CHL1"/>
    <property type="match status" value="1"/>
</dbReference>
<dbReference type="InterPro" id="IPR000157">
    <property type="entry name" value="TIR_dom"/>
</dbReference>
<dbReference type="Gene3D" id="3.40.50.300">
    <property type="entry name" value="P-loop containing nucleotide triphosphate hydrolases"/>
    <property type="match status" value="1"/>
</dbReference>
<dbReference type="Gene3D" id="3.80.10.10">
    <property type="entry name" value="Ribonuclease Inhibitor"/>
    <property type="match status" value="3"/>
</dbReference>
<keyword evidence="11" id="KW-1185">Reference proteome</keyword>
<evidence type="ECO:0000256" key="2">
    <source>
        <dbReference type="ARBA" id="ARBA00022614"/>
    </source>
</evidence>
<dbReference type="GO" id="GO:0061809">
    <property type="term" value="F:NAD+ nucleosidase activity, cyclic ADP-ribose generating"/>
    <property type="evidence" value="ECO:0007669"/>
    <property type="project" value="UniProtKB-EC"/>
</dbReference>
<dbReference type="InterPro" id="IPR045344">
    <property type="entry name" value="C-JID"/>
</dbReference>
<keyword evidence="6" id="KW-0520">NAD</keyword>
<organism evidence="9">
    <name type="scientific">Glycine max</name>
    <name type="common">Soybean</name>
    <name type="synonym">Glycine hispida</name>
    <dbReference type="NCBI Taxonomy" id="3847"/>
    <lineage>
        <taxon>Eukaryota</taxon>
        <taxon>Viridiplantae</taxon>
        <taxon>Streptophyta</taxon>
        <taxon>Embryophyta</taxon>
        <taxon>Tracheophyta</taxon>
        <taxon>Spermatophyta</taxon>
        <taxon>Magnoliopsida</taxon>
        <taxon>eudicotyledons</taxon>
        <taxon>Gunneridae</taxon>
        <taxon>Pentapetalae</taxon>
        <taxon>rosids</taxon>
        <taxon>fabids</taxon>
        <taxon>Fabales</taxon>
        <taxon>Fabaceae</taxon>
        <taxon>Papilionoideae</taxon>
        <taxon>50 kb inversion clade</taxon>
        <taxon>NPAAA clade</taxon>
        <taxon>indigoferoid/millettioid clade</taxon>
        <taxon>Phaseoleae</taxon>
        <taxon>Glycine</taxon>
        <taxon>Glycine subgen. Soja</taxon>
    </lineage>
</organism>
<dbReference type="Gene3D" id="3.40.50.10140">
    <property type="entry name" value="Toll/interleukin-1 receptor homology (TIR) domain"/>
    <property type="match status" value="1"/>
</dbReference>
<dbReference type="SMR" id="A0A0R0FKV4"/>
<dbReference type="GeneID" id="100815486"/>
<evidence type="ECO:0000313" key="9">
    <source>
        <dbReference type="EMBL" id="KRH06604.1"/>
    </source>
</evidence>
<dbReference type="SMART" id="SM00255">
    <property type="entry name" value="TIR"/>
    <property type="match status" value="1"/>
</dbReference>
<reference evidence="9" key="3">
    <citation type="submission" date="2018-07" db="EMBL/GenBank/DDBJ databases">
        <title>WGS assembly of Glycine max.</title>
        <authorList>
            <person name="Schmutz J."/>
            <person name="Cannon S."/>
            <person name="Schlueter J."/>
            <person name="Ma J."/>
            <person name="Mitros T."/>
            <person name="Nelson W."/>
            <person name="Hyten D."/>
            <person name="Song Q."/>
            <person name="Thelen J."/>
            <person name="Cheng J."/>
            <person name="Xu D."/>
            <person name="Hellsten U."/>
            <person name="May G."/>
            <person name="Yu Y."/>
            <person name="Sakurai T."/>
            <person name="Umezawa T."/>
            <person name="Bhattacharyya M."/>
            <person name="Sandhu D."/>
            <person name="Valliyodan B."/>
            <person name="Lindquist E."/>
            <person name="Peto M."/>
            <person name="Grant D."/>
            <person name="Shu S."/>
            <person name="Goodstein D."/>
            <person name="Barry K."/>
            <person name="Futrell-Griggs M."/>
            <person name="Abernathy B."/>
            <person name="Du J."/>
            <person name="Tian Z."/>
            <person name="Zhu L."/>
            <person name="Gill N."/>
            <person name="Joshi T."/>
            <person name="Libault M."/>
            <person name="Sethuraman A."/>
            <person name="Zhang X."/>
            <person name="Shinozaki K."/>
            <person name="Nguyen H."/>
            <person name="Wing R."/>
            <person name="Cregan P."/>
            <person name="Specht J."/>
            <person name="Grimwood J."/>
            <person name="Rokhsar D."/>
            <person name="Stacey G."/>
            <person name="Shoemaker R."/>
            <person name="Jackson S."/>
        </authorList>
    </citation>
    <scope>NUCLEOTIDE SEQUENCE</scope>
    <source>
        <tissue evidence="9">Callus</tissue>
    </source>
</reference>
<dbReference type="Pfam" id="PF23282">
    <property type="entry name" value="WHD_ROQ1"/>
    <property type="match status" value="1"/>
</dbReference>
<dbReference type="AlphaFoldDB" id="A0A0R0FKV4"/>
<evidence type="ECO:0000256" key="5">
    <source>
        <dbReference type="ARBA" id="ARBA00022821"/>
    </source>
</evidence>
<dbReference type="InterPro" id="IPR058546">
    <property type="entry name" value="RPS4B/Roq1-like_LRR"/>
</dbReference>
<dbReference type="FunFam" id="3.40.50.10140:FF:000007">
    <property type="entry name" value="Disease resistance protein (TIR-NBS-LRR class)"/>
    <property type="match status" value="1"/>
</dbReference>
<dbReference type="SMART" id="SM00369">
    <property type="entry name" value="LRR_TYP"/>
    <property type="match status" value="4"/>
</dbReference>
<evidence type="ECO:0000313" key="11">
    <source>
        <dbReference type="Proteomes" id="UP000008827"/>
    </source>
</evidence>
<dbReference type="InterPro" id="IPR032675">
    <property type="entry name" value="LRR_dom_sf"/>
</dbReference>
<dbReference type="ExpressionAtlas" id="A0A0R0FKV4">
    <property type="expression patterns" value="baseline and differential"/>
</dbReference>
<dbReference type="KEGG" id="gmx:100815486"/>
<dbReference type="RefSeq" id="XP_006598947.1">
    <property type="nucleotide sequence ID" value="XM_006598884.4"/>
</dbReference>
<dbReference type="InterPro" id="IPR042197">
    <property type="entry name" value="Apaf_helical"/>
</dbReference>
<protein>
    <recommendedName>
        <fullName evidence="1">ADP-ribosyl cyclase/cyclic ADP-ribose hydrolase</fullName>
        <ecNumber evidence="1">3.2.2.6</ecNumber>
    </recommendedName>
</protein>
<keyword evidence="3" id="KW-0677">Repeat</keyword>
<dbReference type="InterPro" id="IPR027417">
    <property type="entry name" value="P-loop_NTPase"/>
</dbReference>
<evidence type="ECO:0000256" key="6">
    <source>
        <dbReference type="ARBA" id="ARBA00023027"/>
    </source>
</evidence>
<reference evidence="9 10" key="1">
    <citation type="journal article" date="2010" name="Nature">
        <title>Genome sequence of the palaeopolyploid soybean.</title>
        <authorList>
            <person name="Schmutz J."/>
            <person name="Cannon S.B."/>
            <person name="Schlueter J."/>
            <person name="Ma J."/>
            <person name="Mitros T."/>
            <person name="Nelson W."/>
            <person name="Hyten D.L."/>
            <person name="Song Q."/>
            <person name="Thelen J.J."/>
            <person name="Cheng J."/>
            <person name="Xu D."/>
            <person name="Hellsten U."/>
            <person name="May G.D."/>
            <person name="Yu Y."/>
            <person name="Sakurai T."/>
            <person name="Umezawa T."/>
            <person name="Bhattacharyya M.K."/>
            <person name="Sandhu D."/>
            <person name="Valliyodan B."/>
            <person name="Lindquist E."/>
            <person name="Peto M."/>
            <person name="Grant D."/>
            <person name="Shu S."/>
            <person name="Goodstein D."/>
            <person name="Barry K."/>
            <person name="Futrell-Griggs M."/>
            <person name="Abernathy B."/>
            <person name="Du J."/>
            <person name="Tian Z."/>
            <person name="Zhu L."/>
            <person name="Gill N."/>
            <person name="Joshi T."/>
            <person name="Libault M."/>
            <person name="Sethuraman A."/>
            <person name="Zhang X.-C."/>
            <person name="Shinozaki K."/>
            <person name="Nguyen H.T."/>
            <person name="Wing R.A."/>
            <person name="Cregan P."/>
            <person name="Specht J."/>
            <person name="Grimwood J."/>
            <person name="Rokhsar D."/>
            <person name="Stacey G."/>
            <person name="Shoemaker R.C."/>
            <person name="Jackson S.A."/>
        </authorList>
    </citation>
    <scope>NUCLEOTIDE SEQUENCE [LARGE SCALE GENOMIC DNA]</scope>
    <source>
        <strain evidence="10">cv. Williams 82</strain>
        <tissue evidence="9">Callus</tissue>
    </source>
</reference>
<dbReference type="SUPFAM" id="SSF52540">
    <property type="entry name" value="P-loop containing nucleoside triphosphate hydrolases"/>
    <property type="match status" value="1"/>
</dbReference>
<gene>
    <name evidence="10" type="primary">LOC100815486</name>
    <name evidence="9" type="ORF">GLYMA_16G033900</name>
</gene>
<dbReference type="EnsemblPlants" id="KRH06604">
    <property type="protein sequence ID" value="KRH06604"/>
    <property type="gene ID" value="GLYMA_16G033900"/>
</dbReference>
<dbReference type="Gene3D" id="1.10.8.430">
    <property type="entry name" value="Helical domain of apoptotic protease-activating factors"/>
    <property type="match status" value="1"/>
</dbReference>
<sequence>MQITLKQLVLTRNWDNSMGSSNEGSSSSTLTSGRSWSNHVFLSFRGDDTRKGFTGHLFASLERRGIKTFKDDHDLQRGKLISVELMKAIEGSMLALIILSPNYASSTWCLDELKKILECKKEVFPIFHGVDPSDVRHQRGSFAKAFSEHEEKFREDKKKLERWRHALREVASYSGWDSKEQHEATLIETIVGHIQKKIIPRLPCCTDNLVGIDSRMKEVYSLMGISLNDVRFIGLWGMGGIGKTTIARFVYEAIKGDFNVSCFLENIREVSKTNGLVHIQKELLFHLNVRSSDFYNLHDGKNIIANSLSNKKILLVLDDVSELSQLENLAGKQEWFGSGSRVIITTRDKHLLKTHGVHLTCKAKGLAQNEALKLFCLKAFKQDQPKEEYLNLCKEVVEYARGLPLALEVLGSHLYGRTVEVWHSALEQIRSFPHSKIQDTLKISYDSLQPPYQKMFLDIACFFKGMDIDEVKNILKNCGYHPEIGIDILIERCLVTLDRMKKLGMHDLLQEMGRNIVFQESPNDPGKRSRLWSQKDIDYVLTKNKGTDEIQGIVLNLVQPCDYEGRWSTEAFSKTSQLKLLMLCDMQLPRGLNCLPSSLKVLHWRGCPLKTLPLNNKLDEVVDLKLPHSRIEQLWRGTKLLEKLKSINLSFSKNLKQSPDFGGAPNLESLVLEGCTSLTEVHPSLVRHKKLAMMNLKDCKRLKTLPSKMEMSSLKDLNLSGCSEFKYLPEFGESMEHLSVLSLEGTAIAKLPSSLGCLVGLAHLYLKNCKNLVCLPDTFHNLNSLIVLNVSGCSKLGCLPEGLKEIKSLEELDASGTAIQELPSSVFYLENLKSISFAGCKKPVSNSVSGFLLPFQWVFGNQQTPTAFRLPPSKLNLPSLMRINLSYCNLSEESFPDGFRHLSSLQFLDLTGNNFVTLPSCISNLTKLEILLLNLCKKLKRLPELPSRMKHLDASNCTSLETSKFNPSKPCSLFASSPSNFHFSRELIRYLEELPLPRTRFEMLIPGSEIPSWFVPQKCVSLAKIPVPHNCPVNEWVGFALCFLLVSYANPPEACHHEVECYLFGPNGKTIISSRNLPPMELDCPHLYILYLSIDKYRDMICEGVVGSEIEFVLKSYCCQSLEIVRCGCRLVCKQDVEDIYENSIISSSEEIGVASEKVRII</sequence>
<evidence type="ECO:0000313" key="10">
    <source>
        <dbReference type="EnsemblPlants" id="KRH06604"/>
    </source>
</evidence>
<keyword evidence="4" id="KW-0378">Hydrolase</keyword>